<evidence type="ECO:0000313" key="2">
    <source>
        <dbReference type="Proteomes" id="UP000735302"/>
    </source>
</evidence>
<gene>
    <name evidence="1" type="ORF">PoB_002680500</name>
</gene>
<protein>
    <submittedName>
        <fullName evidence="1">Uncharacterized protein</fullName>
    </submittedName>
</protein>
<comment type="caution">
    <text evidence="1">The sequence shown here is derived from an EMBL/GenBank/DDBJ whole genome shotgun (WGS) entry which is preliminary data.</text>
</comment>
<dbReference type="AlphaFoldDB" id="A0AAV4A056"/>
<reference evidence="1 2" key="1">
    <citation type="journal article" date="2021" name="Elife">
        <title>Chloroplast acquisition without the gene transfer in kleptoplastic sea slugs, Plakobranchus ocellatus.</title>
        <authorList>
            <person name="Maeda T."/>
            <person name="Takahashi S."/>
            <person name="Yoshida T."/>
            <person name="Shimamura S."/>
            <person name="Takaki Y."/>
            <person name="Nagai Y."/>
            <person name="Toyoda A."/>
            <person name="Suzuki Y."/>
            <person name="Arimoto A."/>
            <person name="Ishii H."/>
            <person name="Satoh N."/>
            <person name="Nishiyama T."/>
            <person name="Hasebe M."/>
            <person name="Maruyama T."/>
            <person name="Minagawa J."/>
            <person name="Obokata J."/>
            <person name="Shigenobu S."/>
        </authorList>
    </citation>
    <scope>NUCLEOTIDE SEQUENCE [LARGE SCALE GENOMIC DNA]</scope>
</reference>
<proteinExistence type="predicted"/>
<sequence>MKRREDIQFCAYALFIALEHPRSSAHDLYLRFSQLLARTEIHDRRRKTLSKVSRLTCILGLAGAAAGWTRLAHPGMKIQTRVAGPRLERASWPYLQPQSKVEDTAFIRHA</sequence>
<evidence type="ECO:0000313" key="1">
    <source>
        <dbReference type="EMBL" id="GFO00300.1"/>
    </source>
</evidence>
<dbReference type="EMBL" id="BLXT01003068">
    <property type="protein sequence ID" value="GFO00300.1"/>
    <property type="molecule type" value="Genomic_DNA"/>
</dbReference>
<keyword evidence="2" id="KW-1185">Reference proteome</keyword>
<organism evidence="1 2">
    <name type="scientific">Plakobranchus ocellatus</name>
    <dbReference type="NCBI Taxonomy" id="259542"/>
    <lineage>
        <taxon>Eukaryota</taxon>
        <taxon>Metazoa</taxon>
        <taxon>Spiralia</taxon>
        <taxon>Lophotrochozoa</taxon>
        <taxon>Mollusca</taxon>
        <taxon>Gastropoda</taxon>
        <taxon>Heterobranchia</taxon>
        <taxon>Euthyneura</taxon>
        <taxon>Panpulmonata</taxon>
        <taxon>Sacoglossa</taxon>
        <taxon>Placobranchoidea</taxon>
        <taxon>Plakobranchidae</taxon>
        <taxon>Plakobranchus</taxon>
    </lineage>
</organism>
<dbReference type="Proteomes" id="UP000735302">
    <property type="component" value="Unassembled WGS sequence"/>
</dbReference>
<name>A0AAV4A056_9GAST</name>
<accession>A0AAV4A056</accession>